<evidence type="ECO:0000313" key="9">
    <source>
        <dbReference type="EMBL" id="MBF4695986.1"/>
    </source>
</evidence>
<feature type="transmembrane region" description="Helical" evidence="7">
    <location>
        <begin position="350"/>
        <end position="371"/>
    </location>
</feature>
<keyword evidence="4 7" id="KW-0812">Transmembrane</keyword>
<comment type="caution">
    <text evidence="9">The sequence shown here is derived from an EMBL/GenBank/DDBJ whole genome shotgun (WGS) entry which is preliminary data.</text>
</comment>
<dbReference type="InterPro" id="IPR011701">
    <property type="entry name" value="MFS"/>
</dbReference>
<evidence type="ECO:0000256" key="3">
    <source>
        <dbReference type="ARBA" id="ARBA00022475"/>
    </source>
</evidence>
<keyword evidence="6 7" id="KW-0472">Membrane</keyword>
<reference evidence="9 10" key="1">
    <citation type="submission" date="2020-11" db="EMBL/GenBank/DDBJ databases">
        <title>Fusibacter basophilias sp. nov.</title>
        <authorList>
            <person name="Qiu D."/>
        </authorList>
    </citation>
    <scope>NUCLEOTIDE SEQUENCE [LARGE SCALE GENOMIC DNA]</scope>
    <source>
        <strain evidence="9 10">Q10-2</strain>
    </source>
</reference>
<feature type="transmembrane region" description="Helical" evidence="7">
    <location>
        <begin position="259"/>
        <end position="280"/>
    </location>
</feature>
<proteinExistence type="predicted"/>
<accession>A0ABS0A190</accession>
<dbReference type="InterPro" id="IPR050171">
    <property type="entry name" value="MFS_Transporters"/>
</dbReference>
<keyword evidence="10" id="KW-1185">Reference proteome</keyword>
<keyword evidence="3" id="KW-1003">Cell membrane</keyword>
<feature type="transmembrane region" description="Helical" evidence="7">
    <location>
        <begin position="377"/>
        <end position="396"/>
    </location>
</feature>
<organism evidence="9 10">
    <name type="scientific">Fusibacter ferrireducens</name>
    <dbReference type="NCBI Taxonomy" id="2785058"/>
    <lineage>
        <taxon>Bacteria</taxon>
        <taxon>Bacillati</taxon>
        <taxon>Bacillota</taxon>
        <taxon>Clostridia</taxon>
        <taxon>Eubacteriales</taxon>
        <taxon>Eubacteriales Family XII. Incertae Sedis</taxon>
        <taxon>Fusibacter</taxon>
    </lineage>
</organism>
<sequence>MFQFINEYKGLPKEMYVLFTANVINRFGDFVSPLLALYLTQKLGMSVASSSVVVTLALVSRMPGSFLGGKLADHFGRRKIYLITQTIAALSLLPCAFIKAPHVIIVLLIASTFFNGAVRPALDALAIDLMPIEKRKLGISLMYLGINIGVAVGPALAGLLFKINLPLFFLIDVFTSLTAVALVLTLIGENYVNAMATHHAQTETIKPKLNATTADILKSNKRLAAFLLITSGFSLIYVQSKFALPLLLAHVFGDNSSALLGTLFSINAITVILSTSFITLKTQHNATFLNVILGGAFYAIGFGLYAIVSGYLLYVIATIIWTFGEILMATNIKAYIADHTPVDFRGRINALYLVLKAGMDGLGVLLSGWLIPIVGPIQIWGYIFAKSLFLSLLIFLDNKKEHA</sequence>
<dbReference type="RefSeq" id="WP_194704220.1">
    <property type="nucleotide sequence ID" value="NZ_JADKNH010000026.1"/>
</dbReference>
<evidence type="ECO:0000256" key="6">
    <source>
        <dbReference type="ARBA" id="ARBA00023136"/>
    </source>
</evidence>
<dbReference type="PROSITE" id="PS50850">
    <property type="entry name" value="MFS"/>
    <property type="match status" value="1"/>
</dbReference>
<feature type="domain" description="Major facilitator superfamily (MFS) profile" evidence="8">
    <location>
        <begin position="14"/>
        <end position="399"/>
    </location>
</feature>
<feature type="transmembrane region" description="Helical" evidence="7">
    <location>
        <begin position="311"/>
        <end position="329"/>
    </location>
</feature>
<feature type="transmembrane region" description="Helical" evidence="7">
    <location>
        <begin position="223"/>
        <end position="239"/>
    </location>
</feature>
<dbReference type="SUPFAM" id="SSF103473">
    <property type="entry name" value="MFS general substrate transporter"/>
    <property type="match status" value="1"/>
</dbReference>
<dbReference type="InterPro" id="IPR020846">
    <property type="entry name" value="MFS_dom"/>
</dbReference>
<feature type="transmembrane region" description="Helical" evidence="7">
    <location>
        <begin position="141"/>
        <end position="161"/>
    </location>
</feature>
<dbReference type="EMBL" id="JADKNH010000026">
    <property type="protein sequence ID" value="MBF4695986.1"/>
    <property type="molecule type" value="Genomic_DNA"/>
</dbReference>
<evidence type="ECO:0000256" key="2">
    <source>
        <dbReference type="ARBA" id="ARBA00022448"/>
    </source>
</evidence>
<dbReference type="InterPro" id="IPR036259">
    <property type="entry name" value="MFS_trans_sf"/>
</dbReference>
<evidence type="ECO:0000256" key="1">
    <source>
        <dbReference type="ARBA" id="ARBA00004651"/>
    </source>
</evidence>
<dbReference type="InterPro" id="IPR005829">
    <property type="entry name" value="Sugar_transporter_CS"/>
</dbReference>
<dbReference type="PANTHER" id="PTHR23517:SF2">
    <property type="entry name" value="MULTIDRUG RESISTANCE PROTEIN MDTH"/>
    <property type="match status" value="1"/>
</dbReference>
<feature type="transmembrane region" description="Helical" evidence="7">
    <location>
        <begin position="167"/>
        <end position="187"/>
    </location>
</feature>
<evidence type="ECO:0000256" key="5">
    <source>
        <dbReference type="ARBA" id="ARBA00022989"/>
    </source>
</evidence>
<comment type="subcellular location">
    <subcellularLocation>
        <location evidence="1">Cell membrane</location>
        <topology evidence="1">Multi-pass membrane protein</topology>
    </subcellularLocation>
</comment>
<keyword evidence="2" id="KW-0813">Transport</keyword>
<keyword evidence="5 7" id="KW-1133">Transmembrane helix</keyword>
<evidence type="ECO:0000313" key="10">
    <source>
        <dbReference type="Proteomes" id="UP000614200"/>
    </source>
</evidence>
<evidence type="ECO:0000259" key="8">
    <source>
        <dbReference type="PROSITE" id="PS50850"/>
    </source>
</evidence>
<dbReference type="Pfam" id="PF07690">
    <property type="entry name" value="MFS_1"/>
    <property type="match status" value="1"/>
</dbReference>
<evidence type="ECO:0000256" key="4">
    <source>
        <dbReference type="ARBA" id="ARBA00022692"/>
    </source>
</evidence>
<dbReference type="Gene3D" id="1.20.1250.20">
    <property type="entry name" value="MFS general substrate transporter like domains"/>
    <property type="match status" value="1"/>
</dbReference>
<protein>
    <submittedName>
        <fullName evidence="9">MFS transporter</fullName>
    </submittedName>
</protein>
<dbReference type="PROSITE" id="PS00216">
    <property type="entry name" value="SUGAR_TRANSPORT_1"/>
    <property type="match status" value="1"/>
</dbReference>
<feature type="transmembrane region" description="Helical" evidence="7">
    <location>
        <begin position="105"/>
        <end position="129"/>
    </location>
</feature>
<gene>
    <name evidence="9" type="ORF">ISU02_23045</name>
</gene>
<dbReference type="PANTHER" id="PTHR23517">
    <property type="entry name" value="RESISTANCE PROTEIN MDTM, PUTATIVE-RELATED-RELATED"/>
    <property type="match status" value="1"/>
</dbReference>
<feature type="transmembrane region" description="Helical" evidence="7">
    <location>
        <begin position="287"/>
        <end position="305"/>
    </location>
</feature>
<dbReference type="Proteomes" id="UP000614200">
    <property type="component" value="Unassembled WGS sequence"/>
</dbReference>
<name>A0ABS0A190_9FIRM</name>
<evidence type="ECO:0000256" key="7">
    <source>
        <dbReference type="SAM" id="Phobius"/>
    </source>
</evidence>